<proteinExistence type="predicted"/>
<dbReference type="EMBL" id="CP036262">
    <property type="protein sequence ID" value="QDS91899.1"/>
    <property type="molecule type" value="Genomic_DNA"/>
</dbReference>
<name>A0A517MAI0_9BACT</name>
<dbReference type="KEGG" id="rml:FF011L_06350"/>
<dbReference type="RefSeq" id="WP_145350081.1">
    <property type="nucleotide sequence ID" value="NZ_CP036262.1"/>
</dbReference>
<keyword evidence="2" id="KW-1185">Reference proteome</keyword>
<sequence length="228" mass="26166">MKERQKATDQQQAQYTELYRTQSKAIWRKRLEIFRDVFPWITEEIKAFAGLAKNDPLESQESQLKFITSHGDYMNGTMASDPRLADLHRRQNREWTALTGLPPLGHHTEWRAAALASGANVGESLSLADYNRVAESIKSWAIARRANESTRGGYPNGDDEKETEGTFGTADERMLVLLDADPRRREFTAKEWAELLDVNERTVRRLATWKALQSAKEEAKKSLREKRT</sequence>
<reference evidence="1 2" key="1">
    <citation type="submission" date="2019-02" db="EMBL/GenBank/DDBJ databases">
        <title>Deep-cultivation of Planctomycetes and their phenomic and genomic characterization uncovers novel biology.</title>
        <authorList>
            <person name="Wiegand S."/>
            <person name="Jogler M."/>
            <person name="Boedeker C."/>
            <person name="Pinto D."/>
            <person name="Vollmers J."/>
            <person name="Rivas-Marin E."/>
            <person name="Kohn T."/>
            <person name="Peeters S.H."/>
            <person name="Heuer A."/>
            <person name="Rast P."/>
            <person name="Oberbeckmann S."/>
            <person name="Bunk B."/>
            <person name="Jeske O."/>
            <person name="Meyerdierks A."/>
            <person name="Storesund J.E."/>
            <person name="Kallscheuer N."/>
            <person name="Luecker S."/>
            <person name="Lage O.M."/>
            <person name="Pohl T."/>
            <person name="Merkel B.J."/>
            <person name="Hornburger P."/>
            <person name="Mueller R.-W."/>
            <person name="Bruemmer F."/>
            <person name="Labrenz M."/>
            <person name="Spormann A.M."/>
            <person name="Op den Camp H."/>
            <person name="Overmann J."/>
            <person name="Amann R."/>
            <person name="Jetten M.S.M."/>
            <person name="Mascher T."/>
            <person name="Medema M.H."/>
            <person name="Devos D.P."/>
            <person name="Kaster A.-K."/>
            <person name="Ovreas L."/>
            <person name="Rohde M."/>
            <person name="Galperin M.Y."/>
            <person name="Jogler C."/>
        </authorList>
    </citation>
    <scope>NUCLEOTIDE SEQUENCE [LARGE SCALE GENOMIC DNA]</scope>
    <source>
        <strain evidence="1 2">FF011L</strain>
    </source>
</reference>
<protein>
    <submittedName>
        <fullName evidence="1">Uncharacterized protein</fullName>
    </submittedName>
</protein>
<dbReference type="Proteomes" id="UP000320672">
    <property type="component" value="Chromosome"/>
</dbReference>
<evidence type="ECO:0000313" key="2">
    <source>
        <dbReference type="Proteomes" id="UP000320672"/>
    </source>
</evidence>
<dbReference type="AlphaFoldDB" id="A0A517MAI0"/>
<gene>
    <name evidence="1" type="ORF">FF011L_06350</name>
</gene>
<accession>A0A517MAI0</accession>
<evidence type="ECO:0000313" key="1">
    <source>
        <dbReference type="EMBL" id="QDS91899.1"/>
    </source>
</evidence>
<organism evidence="1 2">
    <name type="scientific">Roseimaritima multifibrata</name>
    <dbReference type="NCBI Taxonomy" id="1930274"/>
    <lineage>
        <taxon>Bacteria</taxon>
        <taxon>Pseudomonadati</taxon>
        <taxon>Planctomycetota</taxon>
        <taxon>Planctomycetia</taxon>
        <taxon>Pirellulales</taxon>
        <taxon>Pirellulaceae</taxon>
        <taxon>Roseimaritima</taxon>
    </lineage>
</organism>